<dbReference type="EMBL" id="LT906482">
    <property type="protein sequence ID" value="SNW07353.1"/>
    <property type="molecule type" value="Genomic_DNA"/>
</dbReference>
<protein>
    <submittedName>
        <fullName evidence="1">Transposase and inactivated derivatives</fullName>
    </submittedName>
</protein>
<dbReference type="Proteomes" id="UP000215465">
    <property type="component" value="Chromosome 1"/>
</dbReference>
<reference evidence="1 2" key="1">
    <citation type="submission" date="2017-06" db="EMBL/GenBank/DDBJ databases">
        <authorList>
            <consortium name="Pathogen Informatics"/>
        </authorList>
    </citation>
    <scope>NUCLEOTIDE SEQUENCE [LARGE SCALE GENOMIC DNA]</scope>
    <source>
        <strain evidence="1 2">NCTC10596</strain>
    </source>
</reference>
<sequence>MLGAELDDSYFGERHKGKCSRCVAGNVVIFGILKRQGRGHTIVVDNAKPETLLSAIKKKIMPDNIVIYR</sequence>
<dbReference type="KEGG" id="ecor:SAMEA4412678_0549"/>
<name>A0A8B4G6B9_EIKCO</name>
<gene>
    <name evidence="1" type="ORF">SAMEA4412678_00549</name>
</gene>
<dbReference type="AlphaFoldDB" id="A0A8B4G6B9"/>
<proteinExistence type="predicted"/>
<evidence type="ECO:0000313" key="1">
    <source>
        <dbReference type="EMBL" id="SNW07353.1"/>
    </source>
</evidence>
<evidence type="ECO:0000313" key="2">
    <source>
        <dbReference type="Proteomes" id="UP000215465"/>
    </source>
</evidence>
<organism evidence="1 2">
    <name type="scientific">Eikenella corrodens</name>
    <dbReference type="NCBI Taxonomy" id="539"/>
    <lineage>
        <taxon>Bacteria</taxon>
        <taxon>Pseudomonadati</taxon>
        <taxon>Pseudomonadota</taxon>
        <taxon>Betaproteobacteria</taxon>
        <taxon>Neisseriales</taxon>
        <taxon>Neisseriaceae</taxon>
        <taxon>Eikenella</taxon>
    </lineage>
</organism>
<accession>A0A8B4G6B9</accession>